<sequence>MKALRMIKIMALLLSMIGVACLTACSGISFNAAGAEATPVPTVTVGAGLIAEGRVVPHQSATLAFPVGGRLGDQPVEAGAKVDAGTVLASLTDREQADAALKNAELELEVARQQKDNLDQDAGLAQAQAEQGAADAQSHLTEAQKAYDDTHTRDYRNQLDDKEESYQQAKTDLDEAQKDLDKYKDLDVENSTRKSAQTTYDNAKEDYQKALYERDGLLNRQKAAESGLTLAQETLAKAQRTLENVKDGQPDPDLLAQAEKRLAAAQAQVDAAQKALANMDLTAPFAGTLMDWADGMLPGVWLSAGQPVAYLADTSAWEIETTDLTELKVVEIKEGQAADIRLDALPDVPLTGEVISVGRVYYEKSGDVQYKVRIRIDAPPAGIRWGMTAEVTFGN</sequence>
<dbReference type="PANTHER" id="PTHR32347">
    <property type="entry name" value="EFFLUX SYSTEM COMPONENT YKNX-RELATED"/>
    <property type="match status" value="1"/>
</dbReference>
<feature type="signal peptide" evidence="5">
    <location>
        <begin position="1"/>
        <end position="26"/>
    </location>
</feature>
<feature type="chain" id="PRO_5006633054" evidence="5">
    <location>
        <begin position="27"/>
        <end position="395"/>
    </location>
</feature>
<dbReference type="PANTHER" id="PTHR32347:SF23">
    <property type="entry name" value="BLL5650 PROTEIN"/>
    <property type="match status" value="1"/>
</dbReference>
<evidence type="ECO:0000313" key="7">
    <source>
        <dbReference type="EMBL" id="GAP15666.1"/>
    </source>
</evidence>
<evidence type="ECO:0000256" key="4">
    <source>
        <dbReference type="SAM" id="MobiDB-lite"/>
    </source>
</evidence>
<feature type="domain" description="YknX-like beta-barrel" evidence="6">
    <location>
        <begin position="322"/>
        <end position="390"/>
    </location>
</feature>
<reference evidence="7" key="1">
    <citation type="submission" date="2015-07" db="EMBL/GenBank/DDBJ databases">
        <title>Draft Genome Sequences of Anaerolinea thermolimosa IMO-1, Bellilinea caldifistulae GOMI-1, Leptolinea tardivitalis YMTK-2, Levilinea saccharolytica KIBI-1,Longilinea arvoryzae KOME-1, Previously Described as Members of the Anaerolineaceae (Chloroflexi).</title>
        <authorList>
            <person name="Sekiguchi Y."/>
            <person name="Ohashi A."/>
            <person name="Matsuura N."/>
            <person name="Tourlousse M.D."/>
        </authorList>
    </citation>
    <scope>NUCLEOTIDE SEQUENCE [LARGE SCALE GENOMIC DNA]</scope>
    <source>
        <strain evidence="7">KOME-1</strain>
    </source>
</reference>
<dbReference type="AlphaFoldDB" id="A0A0S7BN18"/>
<feature type="compositionally biased region" description="Low complexity" evidence="4">
    <location>
        <begin position="122"/>
        <end position="137"/>
    </location>
</feature>
<dbReference type="STRING" id="360412.LARV_03458"/>
<dbReference type="GO" id="GO:0030313">
    <property type="term" value="C:cell envelope"/>
    <property type="evidence" value="ECO:0007669"/>
    <property type="project" value="UniProtKB-SubCell"/>
</dbReference>
<dbReference type="OrthoDB" id="164087at2"/>
<evidence type="ECO:0000256" key="5">
    <source>
        <dbReference type="SAM" id="SignalP"/>
    </source>
</evidence>
<dbReference type="Proteomes" id="UP000055060">
    <property type="component" value="Unassembled WGS sequence"/>
</dbReference>
<organism evidence="7">
    <name type="scientific">Longilinea arvoryzae</name>
    <dbReference type="NCBI Taxonomy" id="360412"/>
    <lineage>
        <taxon>Bacteria</taxon>
        <taxon>Bacillati</taxon>
        <taxon>Chloroflexota</taxon>
        <taxon>Anaerolineae</taxon>
        <taxon>Anaerolineales</taxon>
        <taxon>Anaerolineaceae</taxon>
        <taxon>Longilinea</taxon>
    </lineage>
</organism>
<dbReference type="Gene3D" id="2.40.30.170">
    <property type="match status" value="1"/>
</dbReference>
<dbReference type="Gene3D" id="2.40.50.100">
    <property type="match status" value="1"/>
</dbReference>
<keyword evidence="2 3" id="KW-0175">Coiled coil</keyword>
<comment type="subcellular location">
    <subcellularLocation>
        <location evidence="1">Cell envelope</location>
    </subcellularLocation>
</comment>
<name>A0A0S7BN18_9CHLR</name>
<proteinExistence type="predicted"/>
<protein>
    <submittedName>
        <fullName evidence="7">Multidrug resistance efflux pump</fullName>
    </submittedName>
</protein>
<evidence type="ECO:0000313" key="8">
    <source>
        <dbReference type="Proteomes" id="UP000055060"/>
    </source>
</evidence>
<dbReference type="Pfam" id="PF25990">
    <property type="entry name" value="Beta-barrel_YknX"/>
    <property type="match status" value="1"/>
</dbReference>
<dbReference type="Gene3D" id="1.10.287.470">
    <property type="entry name" value="Helix hairpin bin"/>
    <property type="match status" value="1"/>
</dbReference>
<feature type="region of interest" description="Disordered" evidence="4">
    <location>
        <begin position="122"/>
        <end position="201"/>
    </location>
</feature>
<dbReference type="EMBL" id="DF967972">
    <property type="protein sequence ID" value="GAP15666.1"/>
    <property type="molecule type" value="Genomic_DNA"/>
</dbReference>
<dbReference type="InterPro" id="IPR050465">
    <property type="entry name" value="UPF0194_transport"/>
</dbReference>
<dbReference type="SUPFAM" id="SSF111369">
    <property type="entry name" value="HlyD-like secretion proteins"/>
    <property type="match status" value="1"/>
</dbReference>
<evidence type="ECO:0000259" key="6">
    <source>
        <dbReference type="Pfam" id="PF25990"/>
    </source>
</evidence>
<accession>A0A0S7BN18</accession>
<evidence type="ECO:0000256" key="3">
    <source>
        <dbReference type="SAM" id="Coils"/>
    </source>
</evidence>
<dbReference type="InterPro" id="IPR058636">
    <property type="entry name" value="Beta-barrel_YknX"/>
</dbReference>
<feature type="compositionally biased region" description="Basic and acidic residues" evidence="4">
    <location>
        <begin position="171"/>
        <end position="192"/>
    </location>
</feature>
<gene>
    <name evidence="7" type="ORF">LARV_03458</name>
</gene>
<keyword evidence="5" id="KW-0732">Signal</keyword>
<evidence type="ECO:0000256" key="2">
    <source>
        <dbReference type="ARBA" id="ARBA00023054"/>
    </source>
</evidence>
<keyword evidence="8" id="KW-1185">Reference proteome</keyword>
<evidence type="ECO:0000256" key="1">
    <source>
        <dbReference type="ARBA" id="ARBA00004196"/>
    </source>
</evidence>
<dbReference type="PROSITE" id="PS51257">
    <property type="entry name" value="PROKAR_LIPOPROTEIN"/>
    <property type="match status" value="1"/>
</dbReference>
<feature type="compositionally biased region" description="Basic and acidic residues" evidence="4">
    <location>
        <begin position="145"/>
        <end position="160"/>
    </location>
</feature>
<feature type="coiled-coil region" evidence="3">
    <location>
        <begin position="228"/>
        <end position="282"/>
    </location>
</feature>